<evidence type="ECO:0000313" key="4">
    <source>
        <dbReference type="EMBL" id="TLD39809.1"/>
    </source>
</evidence>
<keyword evidence="2" id="KW-1015">Disulfide bond</keyword>
<dbReference type="Gene3D" id="2.60.120.200">
    <property type="match status" value="2"/>
</dbReference>
<dbReference type="EMBL" id="SULG01000198">
    <property type="protein sequence ID" value="TLD39809.1"/>
    <property type="molecule type" value="Genomic_DNA"/>
</dbReference>
<dbReference type="PANTHER" id="PTHR47635:SF2">
    <property type="entry name" value="LAMG-LIKE JELLYROLL FOLD DOMAIN-CONTAINING PROTEIN"/>
    <property type="match status" value="1"/>
</dbReference>
<protein>
    <submittedName>
        <fullName evidence="4">Cell surface protein</fullName>
    </submittedName>
</protein>
<dbReference type="InterPro" id="IPR013320">
    <property type="entry name" value="ConA-like_dom_sf"/>
</dbReference>
<dbReference type="SMART" id="SM00560">
    <property type="entry name" value="LamGL"/>
    <property type="match status" value="1"/>
</dbReference>
<evidence type="ECO:0000256" key="1">
    <source>
        <dbReference type="ARBA" id="ARBA00022729"/>
    </source>
</evidence>
<reference evidence="4 5" key="1">
    <citation type="submission" date="2019-04" db="EMBL/GenBank/DDBJ databases">
        <title>Genome of a novel bacterium Candidatus Jettenia ecosi reconstructed from metagenome of an anammox bioreactor.</title>
        <authorList>
            <person name="Mardanov A.V."/>
            <person name="Beletsky A.V."/>
            <person name="Ravin N.V."/>
            <person name="Botchkova E.A."/>
            <person name="Litti Y.V."/>
            <person name="Nozhevnikova A.N."/>
        </authorList>
    </citation>
    <scope>NUCLEOTIDE SEQUENCE [LARGE SCALE GENOMIC DNA]</scope>
    <source>
        <strain evidence="4">J2</strain>
    </source>
</reference>
<dbReference type="SUPFAM" id="SSF49899">
    <property type="entry name" value="Concanavalin A-like lectins/glucanases"/>
    <property type="match status" value="2"/>
</dbReference>
<gene>
    <name evidence="4" type="ORF">JETT_3930</name>
</gene>
<evidence type="ECO:0000259" key="3">
    <source>
        <dbReference type="SMART" id="SM00560"/>
    </source>
</evidence>
<organism evidence="4 5">
    <name type="scientific">Candidatus Jettenia ecosi</name>
    <dbReference type="NCBI Taxonomy" id="2494326"/>
    <lineage>
        <taxon>Bacteria</taxon>
        <taxon>Pseudomonadati</taxon>
        <taxon>Planctomycetota</taxon>
        <taxon>Candidatus Brocadiia</taxon>
        <taxon>Candidatus Brocadiales</taxon>
        <taxon>Candidatus Brocadiaceae</taxon>
        <taxon>Candidatus Jettenia</taxon>
    </lineage>
</organism>
<sequence length="358" mass="40378">MKWDFDPQLQEGFDVRFIPSAPDILRFVLTTQDTQGVRTTKSARKKLINPVGSWYHAAGTYNKTTGEQKLYINSQLVDTEIHPAGNTAVLLTSYPDMRIGDTQYDVIKTGYFNGSIDDVHLYNRALSDKEVRKLYHAFTPDIQIHYALDEVTGVIATDSSGNGNHGEILGAVWTSGKSGNGLSFDGVNDSVSVPRTNNDEISLSAWFMKNVNDTSRADAIFSGLQWHSDPQLREGFDMRFSPGSPDILRYALVTEDKNGTKITKTIKENLVNSMNTWYHVVCTYNKTTGKQKLYVNGQRVDTDTHPAGNTIVPMTYYTDMKIGYSRYKIGYFNGLIDDVRLYRRAMSDQEVQDLYTSY</sequence>
<dbReference type="Pfam" id="PF13385">
    <property type="entry name" value="Laminin_G_3"/>
    <property type="match status" value="2"/>
</dbReference>
<evidence type="ECO:0000256" key="2">
    <source>
        <dbReference type="ARBA" id="ARBA00023157"/>
    </source>
</evidence>
<dbReference type="PANTHER" id="PTHR47635">
    <property type="entry name" value="CUB DOMAIN-CONTAINING PROTEIN"/>
    <property type="match status" value="1"/>
</dbReference>
<comment type="caution">
    <text evidence="4">The sequence shown here is derived from an EMBL/GenBank/DDBJ whole genome shotgun (WGS) entry which is preliminary data.</text>
</comment>
<evidence type="ECO:0000313" key="5">
    <source>
        <dbReference type="Proteomes" id="UP000319783"/>
    </source>
</evidence>
<dbReference type="InterPro" id="IPR006558">
    <property type="entry name" value="LamG-like"/>
</dbReference>
<accession>A0A533Q6R6</accession>
<name>A0A533Q6R6_9BACT</name>
<proteinExistence type="predicted"/>
<dbReference type="AlphaFoldDB" id="A0A533Q6R6"/>
<dbReference type="Proteomes" id="UP000319783">
    <property type="component" value="Unassembled WGS sequence"/>
</dbReference>
<feature type="domain" description="LamG-like jellyroll fold" evidence="3">
    <location>
        <begin position="199"/>
        <end position="349"/>
    </location>
</feature>
<keyword evidence="1" id="KW-0732">Signal</keyword>